<feature type="domain" description="ABC transmembrane type-1" evidence="10">
    <location>
        <begin position="44"/>
        <end position="338"/>
    </location>
</feature>
<name>A0A9X8QI60_9PSED</name>
<keyword evidence="4" id="KW-0547">Nucleotide-binding</keyword>
<evidence type="ECO:0000313" key="12">
    <source>
        <dbReference type="Proteomes" id="UP000183210"/>
    </source>
</evidence>
<dbReference type="Pfam" id="PF06472">
    <property type="entry name" value="ABC_membrane_2"/>
    <property type="match status" value="1"/>
</dbReference>
<dbReference type="SMART" id="SM00382">
    <property type="entry name" value="AAA"/>
    <property type="match status" value="1"/>
</dbReference>
<comment type="subcellular location">
    <subcellularLocation>
        <location evidence="1">Cell membrane</location>
        <topology evidence="1">Multi-pass membrane protein</topology>
    </subcellularLocation>
</comment>
<dbReference type="InterPro" id="IPR050835">
    <property type="entry name" value="ABC_transporter_sub-D"/>
</dbReference>
<evidence type="ECO:0000256" key="3">
    <source>
        <dbReference type="ARBA" id="ARBA00022692"/>
    </source>
</evidence>
<dbReference type="InterPro" id="IPR017871">
    <property type="entry name" value="ABC_transporter-like_CS"/>
</dbReference>
<feature type="transmembrane region" description="Helical" evidence="8">
    <location>
        <begin position="194"/>
        <end position="214"/>
    </location>
</feature>
<dbReference type="Pfam" id="PF00005">
    <property type="entry name" value="ABC_tran"/>
    <property type="match status" value="1"/>
</dbReference>
<reference evidence="11 12" key="1">
    <citation type="submission" date="2016-10" db="EMBL/GenBank/DDBJ databases">
        <authorList>
            <person name="Varghese N."/>
            <person name="Submissions S."/>
        </authorList>
    </citation>
    <scope>NUCLEOTIDE SEQUENCE [LARGE SCALE GENOMIC DNA]</scope>
    <source>
        <strain evidence="11 12">LMG 21974</strain>
    </source>
</reference>
<dbReference type="RefSeq" id="WP_074822678.1">
    <property type="nucleotide sequence ID" value="NZ_FOEV01000003.1"/>
</dbReference>
<keyword evidence="3 8" id="KW-0812">Transmembrane</keyword>
<dbReference type="InterPro" id="IPR036640">
    <property type="entry name" value="ABC1_TM_sf"/>
</dbReference>
<keyword evidence="7 8" id="KW-0472">Membrane</keyword>
<sequence length="580" mass="66535">MREKETPVPPVYGSTKGHFLSRVWALTIPYWRSEERKKAWLLLVAVIVLSLAGVGLSVVFNTWNRYFYDALQNHDLKSFTRLILYFCGLAALFILLAVYRLYLTQMLTIRWRRWLTEQHFSLWLRHRNYYHLEQKGGADNPDQRIAEDLNSFTDMTLSLGLGFIRTIVSLISFSVILITMSGSIELFGITVPHYMFWAAVLYAAIGTVLTHYIGRRLIGLSNQQQRYEADLRFGLIRVRENAESIALYNGEQNEQQRLQERFGHVWGNFWMLMRYQKRLTFFTSGYSQIAVIIGAVLSAPRYFSGKIQLGDMMQISDSFSNVQGSLSWFIDAYLQLANWRAVTDRILSFRDTMHRHEAQASAITLERGEDALVFDRLQVSLANQTHSLIDPISGRIESGEHVLISGPSGGGKSTLLRVIAGLWPYGSGTVSLPIGRCLFLPQRPYLPIGTLRAALNYPGEVQHAPRRLESVLRQCRLAHLVSVMDEANHWERRLSPGEQQRLAIARAILYQPHWLFLDEATSALDERDQTAMYTLLREHLPDTTLVSVGHRSSLQRFHQRILRLEEGILKDVTVYESAQL</sequence>
<dbReference type="GO" id="GO:0140359">
    <property type="term" value="F:ABC-type transporter activity"/>
    <property type="evidence" value="ECO:0007669"/>
    <property type="project" value="InterPro"/>
</dbReference>
<proteinExistence type="predicted"/>
<dbReference type="CDD" id="cd03223">
    <property type="entry name" value="ABCD_peroxisomal_ALDP"/>
    <property type="match status" value="1"/>
</dbReference>
<dbReference type="GeneID" id="300266325"/>
<dbReference type="Proteomes" id="UP000183210">
    <property type="component" value="Unassembled WGS sequence"/>
</dbReference>
<dbReference type="PANTHER" id="PTHR11384">
    <property type="entry name" value="ATP-BINDING CASSETTE, SUB-FAMILY D MEMBER"/>
    <property type="match status" value="1"/>
</dbReference>
<feature type="transmembrane region" description="Helical" evidence="8">
    <location>
        <begin position="40"/>
        <end position="63"/>
    </location>
</feature>
<protein>
    <submittedName>
        <fullName evidence="11">ATP-binding cassette transporter</fullName>
    </submittedName>
</protein>
<dbReference type="EMBL" id="FOEV01000003">
    <property type="protein sequence ID" value="SEP93798.1"/>
    <property type="molecule type" value="Genomic_DNA"/>
</dbReference>
<evidence type="ECO:0000256" key="6">
    <source>
        <dbReference type="ARBA" id="ARBA00022989"/>
    </source>
</evidence>
<keyword evidence="6 8" id="KW-1133">Transmembrane helix</keyword>
<dbReference type="PANTHER" id="PTHR11384:SF59">
    <property type="entry name" value="LYSOSOMAL COBALAMIN TRANSPORTER ABCD4"/>
    <property type="match status" value="1"/>
</dbReference>
<dbReference type="Gene3D" id="1.20.1560.10">
    <property type="entry name" value="ABC transporter type 1, transmembrane domain"/>
    <property type="match status" value="1"/>
</dbReference>
<dbReference type="GO" id="GO:0005524">
    <property type="term" value="F:ATP binding"/>
    <property type="evidence" value="ECO:0007669"/>
    <property type="project" value="UniProtKB-KW"/>
</dbReference>
<evidence type="ECO:0000259" key="10">
    <source>
        <dbReference type="PROSITE" id="PS50929"/>
    </source>
</evidence>
<evidence type="ECO:0000256" key="1">
    <source>
        <dbReference type="ARBA" id="ARBA00004651"/>
    </source>
</evidence>
<dbReference type="AlphaFoldDB" id="A0A9X8QI60"/>
<feature type="transmembrane region" description="Helical" evidence="8">
    <location>
        <begin position="279"/>
        <end position="299"/>
    </location>
</feature>
<dbReference type="InterPro" id="IPR003593">
    <property type="entry name" value="AAA+_ATPase"/>
</dbReference>
<dbReference type="InterPro" id="IPR011527">
    <property type="entry name" value="ABC1_TM_dom"/>
</dbReference>
<organism evidence="11 12">
    <name type="scientific">Pseudomonas lutea</name>
    <dbReference type="NCBI Taxonomy" id="243924"/>
    <lineage>
        <taxon>Bacteria</taxon>
        <taxon>Pseudomonadati</taxon>
        <taxon>Pseudomonadota</taxon>
        <taxon>Gammaproteobacteria</taxon>
        <taxon>Pseudomonadales</taxon>
        <taxon>Pseudomonadaceae</taxon>
        <taxon>Pseudomonas</taxon>
    </lineage>
</organism>
<comment type="caution">
    <text evidence="11">The sequence shown here is derived from an EMBL/GenBank/DDBJ whole genome shotgun (WGS) entry which is preliminary data.</text>
</comment>
<dbReference type="PROSITE" id="PS00211">
    <property type="entry name" value="ABC_TRANSPORTER_1"/>
    <property type="match status" value="1"/>
</dbReference>
<dbReference type="InterPro" id="IPR027417">
    <property type="entry name" value="P-loop_NTPase"/>
</dbReference>
<evidence type="ECO:0000313" key="11">
    <source>
        <dbReference type="EMBL" id="SEP93798.1"/>
    </source>
</evidence>
<gene>
    <name evidence="11" type="ORF">SAMN05216409_1033</name>
</gene>
<dbReference type="PROSITE" id="PS50893">
    <property type="entry name" value="ABC_TRANSPORTER_2"/>
    <property type="match status" value="1"/>
</dbReference>
<evidence type="ECO:0000256" key="5">
    <source>
        <dbReference type="ARBA" id="ARBA00022840"/>
    </source>
</evidence>
<feature type="transmembrane region" description="Helical" evidence="8">
    <location>
        <begin position="159"/>
        <end position="182"/>
    </location>
</feature>
<evidence type="ECO:0000256" key="7">
    <source>
        <dbReference type="ARBA" id="ARBA00023136"/>
    </source>
</evidence>
<dbReference type="SUPFAM" id="SSF52540">
    <property type="entry name" value="P-loop containing nucleoside triphosphate hydrolases"/>
    <property type="match status" value="1"/>
</dbReference>
<dbReference type="GO" id="GO:0005886">
    <property type="term" value="C:plasma membrane"/>
    <property type="evidence" value="ECO:0007669"/>
    <property type="project" value="UniProtKB-SubCell"/>
</dbReference>
<evidence type="ECO:0000256" key="4">
    <source>
        <dbReference type="ARBA" id="ARBA00022741"/>
    </source>
</evidence>
<evidence type="ECO:0000259" key="9">
    <source>
        <dbReference type="PROSITE" id="PS50893"/>
    </source>
</evidence>
<feature type="domain" description="ABC transporter" evidence="9">
    <location>
        <begin position="372"/>
        <end position="580"/>
    </location>
</feature>
<dbReference type="InterPro" id="IPR003439">
    <property type="entry name" value="ABC_transporter-like_ATP-bd"/>
</dbReference>
<dbReference type="PROSITE" id="PS50929">
    <property type="entry name" value="ABC_TM1F"/>
    <property type="match status" value="1"/>
</dbReference>
<keyword evidence="5 11" id="KW-0067">ATP-binding</keyword>
<keyword evidence="2" id="KW-0813">Transport</keyword>
<feature type="transmembrane region" description="Helical" evidence="8">
    <location>
        <begin position="83"/>
        <end position="103"/>
    </location>
</feature>
<dbReference type="GO" id="GO:0016887">
    <property type="term" value="F:ATP hydrolysis activity"/>
    <property type="evidence" value="ECO:0007669"/>
    <property type="project" value="InterPro"/>
</dbReference>
<evidence type="ECO:0000256" key="2">
    <source>
        <dbReference type="ARBA" id="ARBA00022448"/>
    </source>
</evidence>
<dbReference type="Gene3D" id="3.40.50.300">
    <property type="entry name" value="P-loop containing nucleotide triphosphate hydrolases"/>
    <property type="match status" value="1"/>
</dbReference>
<evidence type="ECO:0000256" key="8">
    <source>
        <dbReference type="SAM" id="Phobius"/>
    </source>
</evidence>
<accession>A0A9X8QI60</accession>
<dbReference type="SUPFAM" id="SSF90123">
    <property type="entry name" value="ABC transporter transmembrane region"/>
    <property type="match status" value="1"/>
</dbReference>